<accession>A0A381X4B6</accession>
<evidence type="ECO:0000256" key="6">
    <source>
        <dbReference type="SAM" id="Phobius"/>
    </source>
</evidence>
<keyword evidence="2" id="KW-1003">Cell membrane</keyword>
<dbReference type="Gene3D" id="1.20.1640.10">
    <property type="entry name" value="Multidrug efflux transporter AcrB transmembrane domain"/>
    <property type="match status" value="2"/>
</dbReference>
<dbReference type="AlphaFoldDB" id="A0A381X4B6"/>
<evidence type="ECO:0000256" key="2">
    <source>
        <dbReference type="ARBA" id="ARBA00022475"/>
    </source>
</evidence>
<evidence type="ECO:0000256" key="4">
    <source>
        <dbReference type="ARBA" id="ARBA00022989"/>
    </source>
</evidence>
<feature type="transmembrane region" description="Helical" evidence="6">
    <location>
        <begin position="326"/>
        <end position="346"/>
    </location>
</feature>
<feature type="transmembrane region" description="Helical" evidence="6">
    <location>
        <begin position="634"/>
        <end position="652"/>
    </location>
</feature>
<sequence length="787" mass="90275">MKKKYLLVISILVLIFFTFHSRNFRIDASSDTLVAQNDEDFKFFNSYNDIFPSRNFLVLAIKSHKEIDGKYIKVIESLSKELVKLQEIESVFSINHAPILFLNKTSLLDLSNQKIETILNTNFELKEIINEFSSSSILKDQIINSNKNISSIIIYLKKNEEFIKLKNENKNSPSFETKNKYIKIKSELDQKRNNLIKNIRIIIKNSDPDYEYFLGGIDMIADDVISFVKKDIIIFSVAVLFLIVLVLFIIFRDVKWIIISLLTSSYAVLCMFGILGFLNIEITAVSSNFASLMFILSISMNIHIINNYKQNYDQNPKSLSLTLKRMVWPCIYTVLTTIVAFASLLISDIKPIIDFGLIMILSLSLILISSFSILPLLISYFPDPKNSKNIKFTILDKFYFISTKHSNKIIFINISFLILSIFGILNLNVENSFINYFKKNTDIYKGMKIIDTELGGTTPLDIIITFNDENKESNVQKDEDNLLLEEDLILDDLFEDQYKNSIWFTQEKLNTIKEIHKYLENRDEIGKVQSIHTLLEVANQLNPTPLTIFELEVLYNEIPENYKKDLIDPFLSTENNMIKISSRVKDSEKINRNLLIKEINNYLENNHKNLKEFKVNGLLILYNNMLQSLFSSQIKSLGFVILSIFLMFIILFKSLELSILGIIPNIIASSTILGMIGLFRIPLDIMTITIAAITIGIAVDNTIHYLYRYRENFKKNMNISAAIQLSHNNVGYAVLTTSITIAFGFSVLALSNFIPTILFGIFTSLAMIIAMVGVLLTLPSLLNKFSR</sequence>
<feature type="domain" description="SSD" evidence="7">
    <location>
        <begin position="258"/>
        <end position="380"/>
    </location>
</feature>
<evidence type="ECO:0000313" key="8">
    <source>
        <dbReference type="EMBL" id="SVA59321.1"/>
    </source>
</evidence>
<dbReference type="SUPFAM" id="SSF82866">
    <property type="entry name" value="Multidrug efflux transporter AcrB transmembrane domain"/>
    <property type="match status" value="2"/>
</dbReference>
<feature type="transmembrane region" description="Helical" evidence="6">
    <location>
        <begin position="685"/>
        <end position="709"/>
    </location>
</feature>
<keyword evidence="3 6" id="KW-0812">Transmembrane</keyword>
<protein>
    <recommendedName>
        <fullName evidence="7">SSD domain-containing protein</fullName>
    </recommendedName>
</protein>
<dbReference type="Pfam" id="PF03176">
    <property type="entry name" value="MMPL"/>
    <property type="match status" value="2"/>
</dbReference>
<feature type="transmembrane region" description="Helical" evidence="6">
    <location>
        <begin position="284"/>
        <end position="305"/>
    </location>
</feature>
<keyword evidence="4 6" id="KW-1133">Transmembrane helix</keyword>
<evidence type="ECO:0000259" key="7">
    <source>
        <dbReference type="PROSITE" id="PS50156"/>
    </source>
</evidence>
<evidence type="ECO:0000256" key="3">
    <source>
        <dbReference type="ARBA" id="ARBA00022692"/>
    </source>
</evidence>
<feature type="transmembrane region" description="Helical" evidence="6">
    <location>
        <begin position="409"/>
        <end position="429"/>
    </location>
</feature>
<organism evidence="8">
    <name type="scientific">marine metagenome</name>
    <dbReference type="NCBI Taxonomy" id="408172"/>
    <lineage>
        <taxon>unclassified sequences</taxon>
        <taxon>metagenomes</taxon>
        <taxon>ecological metagenomes</taxon>
    </lineage>
</organism>
<dbReference type="GO" id="GO:0005886">
    <property type="term" value="C:plasma membrane"/>
    <property type="evidence" value="ECO:0007669"/>
    <property type="project" value="UniProtKB-SubCell"/>
</dbReference>
<dbReference type="InterPro" id="IPR050545">
    <property type="entry name" value="Mycobact_MmpL"/>
</dbReference>
<reference evidence="8" key="1">
    <citation type="submission" date="2018-05" db="EMBL/GenBank/DDBJ databases">
        <authorList>
            <person name="Lanie J.A."/>
            <person name="Ng W.-L."/>
            <person name="Kazmierczak K.M."/>
            <person name="Andrzejewski T.M."/>
            <person name="Davidsen T.M."/>
            <person name="Wayne K.J."/>
            <person name="Tettelin H."/>
            <person name="Glass J.I."/>
            <person name="Rusch D."/>
            <person name="Podicherti R."/>
            <person name="Tsui H.-C.T."/>
            <person name="Winkler M.E."/>
        </authorList>
    </citation>
    <scope>NUCLEOTIDE SEQUENCE</scope>
</reference>
<keyword evidence="5 6" id="KW-0472">Membrane</keyword>
<gene>
    <name evidence="8" type="ORF">METZ01_LOCUS112175</name>
</gene>
<feature type="transmembrane region" description="Helical" evidence="6">
    <location>
        <begin position="659"/>
        <end position="679"/>
    </location>
</feature>
<dbReference type="PROSITE" id="PS50156">
    <property type="entry name" value="SSD"/>
    <property type="match status" value="2"/>
</dbReference>
<name>A0A381X4B6_9ZZZZ</name>
<feature type="transmembrane region" description="Helical" evidence="6">
    <location>
        <begin position="232"/>
        <end position="251"/>
    </location>
</feature>
<dbReference type="InterPro" id="IPR004869">
    <property type="entry name" value="MMPL_dom"/>
</dbReference>
<proteinExistence type="predicted"/>
<dbReference type="EMBL" id="UINC01013787">
    <property type="protein sequence ID" value="SVA59321.1"/>
    <property type="molecule type" value="Genomic_DNA"/>
</dbReference>
<feature type="domain" description="SSD" evidence="7">
    <location>
        <begin position="657"/>
        <end position="784"/>
    </location>
</feature>
<feature type="transmembrane region" description="Helical" evidence="6">
    <location>
        <begin position="757"/>
        <end position="782"/>
    </location>
</feature>
<dbReference type="InterPro" id="IPR000731">
    <property type="entry name" value="SSD"/>
</dbReference>
<evidence type="ECO:0000256" key="1">
    <source>
        <dbReference type="ARBA" id="ARBA00004651"/>
    </source>
</evidence>
<dbReference type="PANTHER" id="PTHR33406:SF13">
    <property type="entry name" value="MEMBRANE PROTEIN YDFJ"/>
    <property type="match status" value="1"/>
</dbReference>
<evidence type="ECO:0000256" key="5">
    <source>
        <dbReference type="ARBA" id="ARBA00023136"/>
    </source>
</evidence>
<comment type="subcellular location">
    <subcellularLocation>
        <location evidence="1">Cell membrane</location>
        <topology evidence="1">Multi-pass membrane protein</topology>
    </subcellularLocation>
</comment>
<dbReference type="PANTHER" id="PTHR33406">
    <property type="entry name" value="MEMBRANE PROTEIN MJ1562-RELATED"/>
    <property type="match status" value="1"/>
</dbReference>
<feature type="transmembrane region" description="Helical" evidence="6">
    <location>
        <begin position="352"/>
        <end position="381"/>
    </location>
</feature>
<feature type="transmembrane region" description="Helical" evidence="6">
    <location>
        <begin position="258"/>
        <end position="278"/>
    </location>
</feature>
<feature type="transmembrane region" description="Helical" evidence="6">
    <location>
        <begin position="730"/>
        <end position="751"/>
    </location>
</feature>